<dbReference type="Gene3D" id="3.40.220.10">
    <property type="entry name" value="Leucine Aminopeptidase, subunit E, domain 1"/>
    <property type="match status" value="1"/>
</dbReference>
<dbReference type="NCBIfam" id="NF002073">
    <property type="entry name" value="PRK00913.1-2"/>
    <property type="match status" value="1"/>
</dbReference>
<protein>
    <recommendedName>
        <fullName evidence="8">Probable cytosol aminopeptidase</fullName>
        <ecNumber evidence="8">3.4.11.1</ecNumber>
    </recommendedName>
    <alternativeName>
        <fullName evidence="8">Leucine aminopeptidase</fullName>
        <shortName evidence="8">LAP</shortName>
        <ecNumber evidence="8">3.4.11.10</ecNumber>
    </alternativeName>
    <alternativeName>
        <fullName evidence="8">Leucyl aminopeptidase</fullName>
    </alternativeName>
</protein>
<accession>A0ABS4JMK4</accession>
<keyword evidence="8" id="KW-0479">Metal-binding</keyword>
<dbReference type="Gene3D" id="3.40.630.10">
    <property type="entry name" value="Zn peptidases"/>
    <property type="match status" value="1"/>
</dbReference>
<feature type="binding site" evidence="8">
    <location>
        <position position="278"/>
    </location>
    <ligand>
        <name>Mn(2+)</name>
        <dbReference type="ChEBI" id="CHEBI:29035"/>
        <label>2</label>
    </ligand>
</feature>
<dbReference type="InterPro" id="IPR000819">
    <property type="entry name" value="Peptidase_M17_C"/>
</dbReference>
<comment type="cofactor">
    <cofactor evidence="8">
        <name>Mn(2+)</name>
        <dbReference type="ChEBI" id="CHEBI:29035"/>
    </cofactor>
    <text evidence="8">Binds 2 manganese ions per subunit.</text>
</comment>
<proteinExistence type="inferred from homology"/>
<dbReference type="PRINTS" id="PR00481">
    <property type="entry name" value="LAMNOPPTDASE"/>
</dbReference>
<evidence type="ECO:0000256" key="3">
    <source>
        <dbReference type="ARBA" id="ARBA00009528"/>
    </source>
</evidence>
<reference evidence="10 11" key="1">
    <citation type="submission" date="2021-03" db="EMBL/GenBank/DDBJ databases">
        <title>Genomic Encyclopedia of Type Strains, Phase IV (KMG-IV): sequencing the most valuable type-strain genomes for metagenomic binning, comparative biology and taxonomic classification.</title>
        <authorList>
            <person name="Goeker M."/>
        </authorList>
    </citation>
    <scope>NUCLEOTIDE SEQUENCE [LARGE SCALE GENOMIC DNA]</scope>
    <source>
        <strain evidence="10 11">DSM 27138</strain>
    </source>
</reference>
<dbReference type="InterPro" id="IPR008283">
    <property type="entry name" value="Peptidase_M17_N"/>
</dbReference>
<evidence type="ECO:0000259" key="9">
    <source>
        <dbReference type="PROSITE" id="PS00631"/>
    </source>
</evidence>
<feature type="active site" evidence="8">
    <location>
        <position position="267"/>
    </location>
</feature>
<dbReference type="PANTHER" id="PTHR11963">
    <property type="entry name" value="LEUCINE AMINOPEPTIDASE-RELATED"/>
    <property type="match status" value="1"/>
</dbReference>
<keyword evidence="8" id="KW-0963">Cytoplasm</keyword>
<comment type="caution">
    <text evidence="10">The sequence shown here is derived from an EMBL/GenBank/DDBJ whole genome shotgun (WGS) entry which is preliminary data.</text>
</comment>
<feature type="binding site" evidence="8">
    <location>
        <position position="255"/>
    </location>
    <ligand>
        <name>Mn(2+)</name>
        <dbReference type="ChEBI" id="CHEBI:29035"/>
        <label>2</label>
    </ligand>
</feature>
<evidence type="ECO:0000256" key="8">
    <source>
        <dbReference type="HAMAP-Rule" id="MF_00181"/>
    </source>
</evidence>
<dbReference type="HAMAP" id="MF_00181">
    <property type="entry name" value="Cytosol_peptidase_M17"/>
    <property type="match status" value="1"/>
</dbReference>
<dbReference type="PROSITE" id="PS00631">
    <property type="entry name" value="CYTOSOL_AP"/>
    <property type="match status" value="1"/>
</dbReference>
<dbReference type="InterPro" id="IPR043472">
    <property type="entry name" value="Macro_dom-like"/>
</dbReference>
<evidence type="ECO:0000256" key="4">
    <source>
        <dbReference type="ARBA" id="ARBA00022438"/>
    </source>
</evidence>
<comment type="similarity">
    <text evidence="3 8">Belongs to the peptidase M17 family.</text>
</comment>
<dbReference type="PANTHER" id="PTHR11963:SF23">
    <property type="entry name" value="CYTOSOL AMINOPEPTIDASE"/>
    <property type="match status" value="1"/>
</dbReference>
<comment type="catalytic activity">
    <reaction evidence="1 8">
        <text>Release of an N-terminal amino acid, Xaa-|-Yaa-, in which Xaa is preferably Leu, but may be other amino acids including Pro although not Arg or Lys, and Yaa may be Pro. Amino acid amides and methyl esters are also readily hydrolyzed, but rates on arylamides are exceedingly low.</text>
        <dbReference type="EC" id="3.4.11.1"/>
    </reaction>
</comment>
<comment type="function">
    <text evidence="7 8">Presumably involved in the processing and regular turnover of intracellular proteins. Catalyzes the removal of unsubstituted N-terminal amino acids from various peptides.</text>
</comment>
<feature type="binding site" evidence="8">
    <location>
        <position position="339"/>
    </location>
    <ligand>
        <name>Mn(2+)</name>
        <dbReference type="ChEBI" id="CHEBI:29035"/>
        <label>2</label>
    </ligand>
</feature>
<organism evidence="10 11">
    <name type="scientific">Symbiobacterium terraclitae</name>
    <dbReference type="NCBI Taxonomy" id="557451"/>
    <lineage>
        <taxon>Bacteria</taxon>
        <taxon>Bacillati</taxon>
        <taxon>Bacillota</taxon>
        <taxon>Clostridia</taxon>
        <taxon>Eubacteriales</taxon>
        <taxon>Symbiobacteriaceae</taxon>
        <taxon>Symbiobacterium</taxon>
    </lineage>
</organism>
<dbReference type="Pfam" id="PF02789">
    <property type="entry name" value="Peptidase_M17_N"/>
    <property type="match status" value="1"/>
</dbReference>
<feature type="binding site" evidence="8">
    <location>
        <position position="337"/>
    </location>
    <ligand>
        <name>Mn(2+)</name>
        <dbReference type="ChEBI" id="CHEBI:29035"/>
        <label>1</label>
    </ligand>
</feature>
<keyword evidence="4 8" id="KW-0031">Aminopeptidase</keyword>
<keyword evidence="11" id="KW-1185">Reference proteome</keyword>
<evidence type="ECO:0000256" key="5">
    <source>
        <dbReference type="ARBA" id="ARBA00022670"/>
    </source>
</evidence>
<evidence type="ECO:0000313" key="10">
    <source>
        <dbReference type="EMBL" id="MBP2016765.1"/>
    </source>
</evidence>
<keyword evidence="6 8" id="KW-0378">Hydrolase</keyword>
<evidence type="ECO:0000313" key="11">
    <source>
        <dbReference type="Proteomes" id="UP001519289"/>
    </source>
</evidence>
<dbReference type="InterPro" id="IPR023042">
    <property type="entry name" value="Peptidase_M17_leu_NH2_pept"/>
</dbReference>
<dbReference type="SUPFAM" id="SSF52949">
    <property type="entry name" value="Macro domain-like"/>
    <property type="match status" value="1"/>
</dbReference>
<feature type="binding site" evidence="8">
    <location>
        <position position="260"/>
    </location>
    <ligand>
        <name>Mn(2+)</name>
        <dbReference type="ChEBI" id="CHEBI:29035"/>
        <label>2</label>
    </ligand>
</feature>
<evidence type="ECO:0000256" key="2">
    <source>
        <dbReference type="ARBA" id="ARBA00000967"/>
    </source>
</evidence>
<dbReference type="EMBL" id="JAGGLG010000001">
    <property type="protein sequence ID" value="MBP2016765.1"/>
    <property type="molecule type" value="Genomic_DNA"/>
</dbReference>
<dbReference type="SUPFAM" id="SSF53187">
    <property type="entry name" value="Zn-dependent exopeptidases"/>
    <property type="match status" value="1"/>
</dbReference>
<comment type="subcellular location">
    <subcellularLocation>
        <location evidence="8">Cytoplasm</location>
    </subcellularLocation>
</comment>
<feature type="active site" evidence="8">
    <location>
        <position position="341"/>
    </location>
</feature>
<evidence type="ECO:0000256" key="1">
    <source>
        <dbReference type="ARBA" id="ARBA00000135"/>
    </source>
</evidence>
<dbReference type="GO" id="GO:0004177">
    <property type="term" value="F:aminopeptidase activity"/>
    <property type="evidence" value="ECO:0007669"/>
    <property type="project" value="UniProtKB-KW"/>
</dbReference>
<name>A0ABS4JMK4_9FIRM</name>
<dbReference type="Proteomes" id="UP001519289">
    <property type="component" value="Unassembled WGS sequence"/>
</dbReference>
<dbReference type="EC" id="3.4.11.1" evidence="8"/>
<evidence type="ECO:0000256" key="6">
    <source>
        <dbReference type="ARBA" id="ARBA00022801"/>
    </source>
</evidence>
<comment type="catalytic activity">
    <reaction evidence="2 8">
        <text>Release of an N-terminal amino acid, preferentially leucine, but not glutamic or aspartic acids.</text>
        <dbReference type="EC" id="3.4.11.10"/>
    </reaction>
</comment>
<keyword evidence="5 8" id="KW-0645">Protease</keyword>
<feature type="binding site" evidence="8">
    <location>
        <position position="339"/>
    </location>
    <ligand>
        <name>Mn(2+)</name>
        <dbReference type="ChEBI" id="CHEBI:29035"/>
        <label>1</label>
    </ligand>
</feature>
<keyword evidence="8" id="KW-0464">Manganese</keyword>
<sequence>MMVEVTNQAPTQVAVDVLILPLTEGTPAPADVNEALGGLCAQVVGADFKGEAGETTLLYTAGRLPARKVLLLGLGKAAKVSNRSLRRAAGIGARAARSSGARSIAFALPSAVEMNPAEAARFVTEGALHGLFRLPDWKSEKKPQPEVEVVQILGGDEIAPGVEHGRAVAEGVNLARSLAWTPGNHLTAAKLAERAAEMCRANGIDVEIFDKAGCEKLGLGLLLAVNQGSKEEPRLIVMRYRGNGGQGPWLGLVGKGLTFDSGGISIKPTEGMWNMKMDMGGAAAVIGAMQAVARLKVKADVIAVIPSTDNMPDGGSYKPGDVIAGLSGKTVEIHSTDAEGRLILADGLAYAVSQGCQKIVTASTLTGAANIALGPYRFGLVANDDAWEEEVYQAAEAAGERGWKLPHDEEYYELLKSPVADMTNSTRNRAAGTVAGGLFLMRHVGGTPCVHMDIAAVAWKNSGDKYEDEGATGAGTRTFVEAARRFAEGGR</sequence>
<dbReference type="InterPro" id="IPR011356">
    <property type="entry name" value="Leucine_aapep/pepB"/>
</dbReference>
<dbReference type="EC" id="3.4.11.10" evidence="8"/>
<evidence type="ECO:0000256" key="7">
    <source>
        <dbReference type="ARBA" id="ARBA00049972"/>
    </source>
</evidence>
<gene>
    <name evidence="8" type="primary">pepA</name>
    <name evidence="10" type="ORF">J2Z79_000138</name>
</gene>
<dbReference type="Pfam" id="PF00883">
    <property type="entry name" value="Peptidase_M17"/>
    <property type="match status" value="1"/>
</dbReference>
<dbReference type="CDD" id="cd00433">
    <property type="entry name" value="Peptidase_M17"/>
    <property type="match status" value="1"/>
</dbReference>
<feature type="binding site" evidence="8">
    <location>
        <position position="260"/>
    </location>
    <ligand>
        <name>Mn(2+)</name>
        <dbReference type="ChEBI" id="CHEBI:29035"/>
        <label>1</label>
    </ligand>
</feature>
<feature type="domain" description="Cytosol aminopeptidase" evidence="9">
    <location>
        <begin position="335"/>
        <end position="342"/>
    </location>
</feature>